<accession>A0A1M7M733</accession>
<gene>
    <name evidence="4" type="ORF">SAMN05660826_02193</name>
</gene>
<dbReference type="OrthoDB" id="1730160at2"/>
<keyword evidence="5" id="KW-1185">Reference proteome</keyword>
<dbReference type="EMBL" id="FRCR01000018">
    <property type="protein sequence ID" value="SHM86533.1"/>
    <property type="molecule type" value="Genomic_DNA"/>
</dbReference>
<dbReference type="RefSeq" id="WP_073258397.1">
    <property type="nucleotide sequence ID" value="NZ_FRCR01000018.1"/>
</dbReference>
<evidence type="ECO:0000259" key="2">
    <source>
        <dbReference type="Pfam" id="PF13791"/>
    </source>
</evidence>
<dbReference type="Pfam" id="PF13800">
    <property type="entry name" value="Sigma_reg_N"/>
    <property type="match status" value="1"/>
</dbReference>
<dbReference type="InterPro" id="IPR025672">
    <property type="entry name" value="Sigma_reg_C_dom"/>
</dbReference>
<evidence type="ECO:0000256" key="1">
    <source>
        <dbReference type="SAM" id="Phobius"/>
    </source>
</evidence>
<sequence>MLHNVDFNEKAFLRKARLKSILRTALVSIAITLGIFALLFVIPETMLQNQENRIDSFYPDLVKFSQPNTYAIRGESYNVRLFGRQKKYYLLRLIVNKPYPAGIITVDFDIWGGEQTKGNNSFELSTVIPEGAKTYLVPYAVPKLIFYHPAAKYDIIIREFEALEKMPNDNLVEMAVSFKKPLTLDEIKGEIPGNLKLMWGAVSVFSEKDYEKNSFLSERLVGNPYLENPNGEEKFIKELERLSDIPSHHSKNLKRTVDYLKENGIKYYGAVVVGSPKDLIKLSSNELITGAVLGIVTR</sequence>
<dbReference type="Pfam" id="PF13791">
    <property type="entry name" value="Sigma_reg_C"/>
    <property type="match status" value="1"/>
</dbReference>
<evidence type="ECO:0000313" key="4">
    <source>
        <dbReference type="EMBL" id="SHM86533.1"/>
    </source>
</evidence>
<feature type="domain" description="Sigma factor regulator N-terminal" evidence="3">
    <location>
        <begin position="10"/>
        <end position="98"/>
    </location>
</feature>
<feature type="domain" description="Sigma factor regulator C-terminal" evidence="2">
    <location>
        <begin position="163"/>
        <end position="294"/>
    </location>
</feature>
<evidence type="ECO:0000259" key="3">
    <source>
        <dbReference type="Pfam" id="PF13800"/>
    </source>
</evidence>
<name>A0A1M7M733_9FIRM</name>
<feature type="transmembrane region" description="Helical" evidence="1">
    <location>
        <begin position="21"/>
        <end position="42"/>
    </location>
</feature>
<dbReference type="AlphaFoldDB" id="A0A1M7M733"/>
<reference evidence="5" key="1">
    <citation type="submission" date="2016-11" db="EMBL/GenBank/DDBJ databases">
        <authorList>
            <person name="Varghese N."/>
            <person name="Submissions S."/>
        </authorList>
    </citation>
    <scope>NUCLEOTIDE SEQUENCE [LARGE SCALE GENOMIC DNA]</scope>
    <source>
        <strain evidence="5">DSM 18802</strain>
    </source>
</reference>
<keyword evidence="1" id="KW-1133">Transmembrane helix</keyword>
<dbReference type="InterPro" id="IPR029101">
    <property type="entry name" value="Sigma_reg_N"/>
</dbReference>
<organism evidence="4 5">
    <name type="scientific">Caldanaerovirga acetigignens</name>
    <dbReference type="NCBI Taxonomy" id="447595"/>
    <lineage>
        <taxon>Bacteria</taxon>
        <taxon>Bacillati</taxon>
        <taxon>Bacillota</taxon>
        <taxon>Clostridia</taxon>
        <taxon>Thermosediminibacterales</taxon>
        <taxon>Thermosediminibacteraceae</taxon>
        <taxon>Caldanaerovirga</taxon>
    </lineage>
</organism>
<proteinExistence type="predicted"/>
<evidence type="ECO:0000313" key="5">
    <source>
        <dbReference type="Proteomes" id="UP000184375"/>
    </source>
</evidence>
<dbReference type="Proteomes" id="UP000184375">
    <property type="component" value="Unassembled WGS sequence"/>
</dbReference>
<protein>
    <submittedName>
        <fullName evidence="4">Sigma factor regulator N-terminal</fullName>
    </submittedName>
</protein>
<keyword evidence="1" id="KW-0812">Transmembrane</keyword>
<keyword evidence="1" id="KW-0472">Membrane</keyword>